<feature type="repeat" description="PPR" evidence="2">
    <location>
        <begin position="316"/>
        <end position="350"/>
    </location>
</feature>
<proteinExistence type="predicted"/>
<dbReference type="KEGG" id="ppp:112277990"/>
<dbReference type="Gene3D" id="1.25.40.10">
    <property type="entry name" value="Tetratricopeptide repeat domain"/>
    <property type="match status" value="3"/>
</dbReference>
<accession>A0A2K1ICK8</accession>
<dbReference type="EMBL" id="ABEU02000026">
    <property type="protein sequence ID" value="PNR27020.1"/>
    <property type="molecule type" value="Genomic_DNA"/>
</dbReference>
<feature type="repeat" description="PPR" evidence="2">
    <location>
        <begin position="351"/>
        <end position="385"/>
    </location>
</feature>
<dbReference type="Pfam" id="PF01535">
    <property type="entry name" value="PPR"/>
    <property type="match status" value="2"/>
</dbReference>
<dbReference type="SUPFAM" id="SSF48452">
    <property type="entry name" value="TPR-like"/>
    <property type="match status" value="1"/>
</dbReference>
<feature type="repeat" description="PPR" evidence="2">
    <location>
        <begin position="249"/>
        <end position="283"/>
    </location>
</feature>
<feature type="repeat" description="PPR" evidence="2">
    <location>
        <begin position="143"/>
        <end position="177"/>
    </location>
</feature>
<dbReference type="Gramene" id="Pp3c26_11100V3.2">
    <property type="protein sequence ID" value="Pp3c26_11100V3.2"/>
    <property type="gene ID" value="Pp3c26_11100"/>
</dbReference>
<dbReference type="PROSITE" id="PS51375">
    <property type="entry name" value="PPR"/>
    <property type="match status" value="8"/>
</dbReference>
<evidence type="ECO:0000256" key="1">
    <source>
        <dbReference type="ARBA" id="ARBA00022737"/>
    </source>
</evidence>
<dbReference type="Pfam" id="PF13812">
    <property type="entry name" value="PPR_3"/>
    <property type="match status" value="2"/>
</dbReference>
<keyword evidence="5" id="KW-1185">Reference proteome</keyword>
<organism evidence="3">
    <name type="scientific">Physcomitrium patens</name>
    <name type="common">Spreading-leaved earth moss</name>
    <name type="synonym">Physcomitrella patens</name>
    <dbReference type="NCBI Taxonomy" id="3218"/>
    <lineage>
        <taxon>Eukaryota</taxon>
        <taxon>Viridiplantae</taxon>
        <taxon>Streptophyta</taxon>
        <taxon>Embryophyta</taxon>
        <taxon>Bryophyta</taxon>
        <taxon>Bryophytina</taxon>
        <taxon>Bryopsida</taxon>
        <taxon>Funariidae</taxon>
        <taxon>Funariales</taxon>
        <taxon>Funariaceae</taxon>
        <taxon>Physcomitrium</taxon>
    </lineage>
</organism>
<reference evidence="4" key="3">
    <citation type="submission" date="2020-12" db="UniProtKB">
        <authorList>
            <consortium name="EnsemblPlants"/>
        </authorList>
    </citation>
    <scope>IDENTIFICATION</scope>
</reference>
<feature type="repeat" description="PPR" evidence="2">
    <location>
        <begin position="178"/>
        <end position="212"/>
    </location>
</feature>
<dbReference type="Pfam" id="PF13041">
    <property type="entry name" value="PPR_2"/>
    <property type="match status" value="2"/>
</dbReference>
<dbReference type="RefSeq" id="XP_024366700.1">
    <property type="nucleotide sequence ID" value="XM_024510932.2"/>
</dbReference>
<feature type="repeat" description="PPR" evidence="2">
    <location>
        <begin position="386"/>
        <end position="420"/>
    </location>
</feature>
<keyword evidence="1" id="KW-0677">Repeat</keyword>
<reference evidence="3 5" key="2">
    <citation type="journal article" date="2018" name="Plant J.">
        <title>The Physcomitrella patens chromosome-scale assembly reveals moss genome structure and evolution.</title>
        <authorList>
            <person name="Lang D."/>
            <person name="Ullrich K.K."/>
            <person name="Murat F."/>
            <person name="Fuchs J."/>
            <person name="Jenkins J."/>
            <person name="Haas F.B."/>
            <person name="Piednoel M."/>
            <person name="Gundlach H."/>
            <person name="Van Bel M."/>
            <person name="Meyberg R."/>
            <person name="Vives C."/>
            <person name="Morata J."/>
            <person name="Symeonidi A."/>
            <person name="Hiss M."/>
            <person name="Muchero W."/>
            <person name="Kamisugi Y."/>
            <person name="Saleh O."/>
            <person name="Blanc G."/>
            <person name="Decker E.L."/>
            <person name="van Gessel N."/>
            <person name="Grimwood J."/>
            <person name="Hayes R.D."/>
            <person name="Graham S.W."/>
            <person name="Gunter L.E."/>
            <person name="McDaniel S.F."/>
            <person name="Hoernstein S.N.W."/>
            <person name="Larsson A."/>
            <person name="Li F.W."/>
            <person name="Perroud P.F."/>
            <person name="Phillips J."/>
            <person name="Ranjan P."/>
            <person name="Rokshar D.S."/>
            <person name="Rothfels C.J."/>
            <person name="Schneider L."/>
            <person name="Shu S."/>
            <person name="Stevenson D.W."/>
            <person name="Thummler F."/>
            <person name="Tillich M."/>
            <person name="Villarreal Aguilar J.C."/>
            <person name="Widiez T."/>
            <person name="Wong G.K."/>
            <person name="Wymore A."/>
            <person name="Zhang Y."/>
            <person name="Zimmer A.D."/>
            <person name="Quatrano R.S."/>
            <person name="Mayer K.F.X."/>
            <person name="Goodstein D."/>
            <person name="Casacuberta J.M."/>
            <person name="Vandepoele K."/>
            <person name="Reski R."/>
            <person name="Cuming A.C."/>
            <person name="Tuskan G.A."/>
            <person name="Maumus F."/>
            <person name="Salse J."/>
            <person name="Schmutz J."/>
            <person name="Rensing S.A."/>
        </authorList>
    </citation>
    <scope>NUCLEOTIDE SEQUENCE [LARGE SCALE GENOMIC DNA]</scope>
    <source>
        <strain evidence="4 5">cv. Gransden 2004</strain>
    </source>
</reference>
<dbReference type="InterPro" id="IPR011990">
    <property type="entry name" value="TPR-like_helical_dom_sf"/>
</dbReference>
<evidence type="ECO:0000313" key="4">
    <source>
        <dbReference type="EnsemblPlants" id="Pp3c26_11100V3.1"/>
    </source>
</evidence>
<dbReference type="PANTHER" id="PTHR46862">
    <property type="entry name" value="OS07G0661900 PROTEIN"/>
    <property type="match status" value="1"/>
</dbReference>
<dbReference type="OrthoDB" id="185373at2759"/>
<dbReference type="Proteomes" id="UP000006727">
    <property type="component" value="Chromosome 26"/>
</dbReference>
<reference evidence="3 5" key="1">
    <citation type="journal article" date="2008" name="Science">
        <title>The Physcomitrella genome reveals evolutionary insights into the conquest of land by plants.</title>
        <authorList>
            <person name="Rensing S."/>
            <person name="Lang D."/>
            <person name="Zimmer A."/>
            <person name="Terry A."/>
            <person name="Salamov A."/>
            <person name="Shapiro H."/>
            <person name="Nishiyama T."/>
            <person name="Perroud P.-F."/>
            <person name="Lindquist E."/>
            <person name="Kamisugi Y."/>
            <person name="Tanahashi T."/>
            <person name="Sakakibara K."/>
            <person name="Fujita T."/>
            <person name="Oishi K."/>
            <person name="Shin-I T."/>
            <person name="Kuroki Y."/>
            <person name="Toyoda A."/>
            <person name="Suzuki Y."/>
            <person name="Hashimoto A."/>
            <person name="Yamaguchi K."/>
            <person name="Sugano A."/>
            <person name="Kohara Y."/>
            <person name="Fujiyama A."/>
            <person name="Anterola A."/>
            <person name="Aoki S."/>
            <person name="Ashton N."/>
            <person name="Barbazuk W.B."/>
            <person name="Barker E."/>
            <person name="Bennetzen J."/>
            <person name="Bezanilla M."/>
            <person name="Blankenship R."/>
            <person name="Cho S.H."/>
            <person name="Dutcher S."/>
            <person name="Estelle M."/>
            <person name="Fawcett J.A."/>
            <person name="Gundlach H."/>
            <person name="Hanada K."/>
            <person name="Heyl A."/>
            <person name="Hicks K.A."/>
            <person name="Hugh J."/>
            <person name="Lohr M."/>
            <person name="Mayer K."/>
            <person name="Melkozernov A."/>
            <person name="Murata T."/>
            <person name="Nelson D."/>
            <person name="Pils B."/>
            <person name="Prigge M."/>
            <person name="Reiss B."/>
            <person name="Renner T."/>
            <person name="Rombauts S."/>
            <person name="Rushton P."/>
            <person name="Sanderfoot A."/>
            <person name="Schween G."/>
            <person name="Shiu S.-H."/>
            <person name="Stueber K."/>
            <person name="Theodoulou F.L."/>
            <person name="Tu H."/>
            <person name="Van de Peer Y."/>
            <person name="Verrier P.J."/>
            <person name="Waters E."/>
            <person name="Wood A."/>
            <person name="Yang L."/>
            <person name="Cove D."/>
            <person name="Cuming A."/>
            <person name="Hasebe M."/>
            <person name="Lucas S."/>
            <person name="Mishler D.B."/>
            <person name="Reski R."/>
            <person name="Grigoriev I."/>
            <person name="Quatrano R.S."/>
            <person name="Boore J.L."/>
        </authorList>
    </citation>
    <scope>NUCLEOTIDE SEQUENCE [LARGE SCALE GENOMIC DNA]</scope>
    <source>
        <strain evidence="4 5">cv. Gransden 2004</strain>
    </source>
</reference>
<feature type="repeat" description="PPR" evidence="2">
    <location>
        <begin position="456"/>
        <end position="490"/>
    </location>
</feature>
<dbReference type="Gramene" id="Pp3c26_11100V3.1">
    <property type="protein sequence ID" value="Pp3c26_11100V3.1"/>
    <property type="gene ID" value="Pp3c26_11100"/>
</dbReference>
<protein>
    <recommendedName>
        <fullName evidence="6">Pentacotripeptide-repeat region of PRORP domain-containing protein</fullName>
    </recommendedName>
</protein>
<dbReference type="NCBIfam" id="TIGR00756">
    <property type="entry name" value="PPR"/>
    <property type="match status" value="6"/>
</dbReference>
<dbReference type="GeneID" id="112277990"/>
<evidence type="ECO:0000256" key="2">
    <source>
        <dbReference type="PROSITE-ProRule" id="PRU00708"/>
    </source>
</evidence>
<feature type="repeat" description="PPR" evidence="2">
    <location>
        <begin position="421"/>
        <end position="455"/>
    </location>
</feature>
<sequence length="519" mass="58096">MAVLHMSLQGRLDGCQPVEISKSLNRSSLKHSSVLLHMIAPPRQSLQVITHAVAGIVPETKKQQGLGETSSRVARKQLKWEKMMREIEVSGSAVGVLSSRKEDGKVSKGDVLGTLIRLRQLNKWTMVLEVLLWLKQQDWWNFGIHDFNLMIAAYGKLGQPGIAELSFTEMREVGLEPNVACFTSLLEAHARTGNFVRAESIYQEMLKTGPAPTEVTYQVYINALCKAERFNDAERIFKCLDESAEAKPDARLYNLMLHTYGKAGKFSEQQALFRQMKGAGVPMTVVTFNSLMAFQKTVADAEACLRHMQAAKIKPDVITYTGLINAYSKARRVEEAHVVFREMVASGLRPSRIAYNTLLDAYAKCKEVEGAESLFKSMGQDRCRPDIRSYTTLLAAYANTGNMKKAERLLKRMKQAGLEPNVVTYGTLMQGYTSVHDINAMLQTFEDLQKAGIKPNSTIFTLLVRTFGQQEDFESALSWFKKMLDSGCPADQRSRAALMDACQTSEQKQEVLEYFGSLP</sequence>
<gene>
    <name evidence="4" type="primary">LOC112277990</name>
    <name evidence="3" type="ORF">PHYPA_030501</name>
</gene>
<dbReference type="PaxDb" id="3218-PP1S6_191V6.1"/>
<name>A0A2K1ICK8_PHYPA</name>
<dbReference type="InterPro" id="IPR002885">
    <property type="entry name" value="PPR_rpt"/>
</dbReference>
<dbReference type="AlphaFoldDB" id="A0A2K1ICK8"/>
<dbReference type="EnsemblPlants" id="Pp3c26_11100V3.2">
    <property type="protein sequence ID" value="Pp3c26_11100V3.2"/>
    <property type="gene ID" value="Pp3c26_11100"/>
</dbReference>
<dbReference type="PANTHER" id="PTHR46862:SF3">
    <property type="entry name" value="OS07G0661900 PROTEIN"/>
    <property type="match status" value="1"/>
</dbReference>
<evidence type="ECO:0000313" key="5">
    <source>
        <dbReference type="Proteomes" id="UP000006727"/>
    </source>
</evidence>
<dbReference type="EnsemblPlants" id="Pp3c26_11100V3.1">
    <property type="protein sequence ID" value="Pp3c26_11100V3.1"/>
    <property type="gene ID" value="Pp3c26_11100"/>
</dbReference>
<evidence type="ECO:0000313" key="3">
    <source>
        <dbReference type="EMBL" id="PNR27020.1"/>
    </source>
</evidence>
<evidence type="ECO:0008006" key="6">
    <source>
        <dbReference type="Google" id="ProtNLM"/>
    </source>
</evidence>